<accession>A0A074WMV3</accession>
<feature type="chain" id="PRO_5001703003" evidence="1">
    <location>
        <begin position="20"/>
        <end position="155"/>
    </location>
</feature>
<dbReference type="Proteomes" id="UP000027730">
    <property type="component" value="Unassembled WGS sequence"/>
</dbReference>
<proteinExistence type="predicted"/>
<keyword evidence="3" id="KW-1185">Reference proteome</keyword>
<dbReference type="EMBL" id="KL584707">
    <property type="protein sequence ID" value="KEQ74435.1"/>
    <property type="molecule type" value="Genomic_DNA"/>
</dbReference>
<dbReference type="GeneID" id="25410126"/>
<protein>
    <submittedName>
        <fullName evidence="2">Uncharacterized protein</fullName>
    </submittedName>
</protein>
<feature type="signal peptide" evidence="1">
    <location>
        <begin position="1"/>
        <end position="19"/>
    </location>
</feature>
<dbReference type="AlphaFoldDB" id="A0A074WMV3"/>
<evidence type="ECO:0000313" key="2">
    <source>
        <dbReference type="EMBL" id="KEQ74435.1"/>
    </source>
</evidence>
<dbReference type="OrthoDB" id="3896412at2759"/>
<sequence>MKFTTITSSLLAFCTLGNAAINLSYAPETDRSNQIALGENVRIAWESDKTYDLHLEMVTKKDDKKHWPSGWRPIETMFMNLRLNAGKGEYLYNIPVGTGQRTSVAIKDGDLCSFVITGTEIDDSGLRYVNHTAWFPVVKHEISPKDGFKQQKFSG</sequence>
<dbReference type="RefSeq" id="XP_013428576.1">
    <property type="nucleotide sequence ID" value="XM_013573122.1"/>
</dbReference>
<name>A0A074WMV3_9PEZI</name>
<evidence type="ECO:0000256" key="1">
    <source>
        <dbReference type="SAM" id="SignalP"/>
    </source>
</evidence>
<dbReference type="HOGENOM" id="CLU_1916666_0_0_1"/>
<evidence type="ECO:0000313" key="3">
    <source>
        <dbReference type="Proteomes" id="UP000027730"/>
    </source>
</evidence>
<gene>
    <name evidence="2" type="ORF">M436DRAFT_44365</name>
</gene>
<keyword evidence="1" id="KW-0732">Signal</keyword>
<reference evidence="2 3" key="1">
    <citation type="journal article" date="2014" name="BMC Genomics">
        <title>Genome sequencing of four Aureobasidium pullulans varieties: biotechnological potential, stress tolerance, and description of new species.</title>
        <authorList>
            <person name="Gostin Ar C."/>
            <person name="Ohm R.A."/>
            <person name="Kogej T."/>
            <person name="Sonjak S."/>
            <person name="Turk M."/>
            <person name="Zajc J."/>
            <person name="Zalar P."/>
            <person name="Grube M."/>
            <person name="Sun H."/>
            <person name="Han J."/>
            <person name="Sharma A."/>
            <person name="Chiniquy J."/>
            <person name="Ngan C.Y."/>
            <person name="Lipzen A."/>
            <person name="Barry K."/>
            <person name="Grigoriev I.V."/>
            <person name="Gunde-Cimerman N."/>
        </authorList>
    </citation>
    <scope>NUCLEOTIDE SEQUENCE [LARGE SCALE GENOMIC DNA]</scope>
    <source>
        <strain evidence="2 3">CBS 147.97</strain>
    </source>
</reference>
<organism evidence="2 3">
    <name type="scientific">Aureobasidium namibiae CBS 147.97</name>
    <dbReference type="NCBI Taxonomy" id="1043004"/>
    <lineage>
        <taxon>Eukaryota</taxon>
        <taxon>Fungi</taxon>
        <taxon>Dikarya</taxon>
        <taxon>Ascomycota</taxon>
        <taxon>Pezizomycotina</taxon>
        <taxon>Dothideomycetes</taxon>
        <taxon>Dothideomycetidae</taxon>
        <taxon>Dothideales</taxon>
        <taxon>Saccotheciaceae</taxon>
        <taxon>Aureobasidium</taxon>
    </lineage>
</organism>